<dbReference type="EMBL" id="JAPFFM010000002">
    <property type="protein sequence ID" value="KAJ6772152.1"/>
    <property type="molecule type" value="Genomic_DNA"/>
</dbReference>
<protein>
    <submittedName>
        <fullName evidence="1">Uncharacterized protein</fullName>
    </submittedName>
</protein>
<keyword evidence="2" id="KW-1185">Reference proteome</keyword>
<organism evidence="1 2">
    <name type="scientific">Salix koriyanagi</name>
    <dbReference type="NCBI Taxonomy" id="2511006"/>
    <lineage>
        <taxon>Eukaryota</taxon>
        <taxon>Viridiplantae</taxon>
        <taxon>Streptophyta</taxon>
        <taxon>Embryophyta</taxon>
        <taxon>Tracheophyta</taxon>
        <taxon>Spermatophyta</taxon>
        <taxon>Magnoliopsida</taxon>
        <taxon>eudicotyledons</taxon>
        <taxon>Gunneridae</taxon>
        <taxon>Pentapetalae</taxon>
        <taxon>rosids</taxon>
        <taxon>fabids</taxon>
        <taxon>Malpighiales</taxon>
        <taxon>Salicaceae</taxon>
        <taxon>Saliceae</taxon>
        <taxon>Salix</taxon>
    </lineage>
</organism>
<proteinExistence type="predicted"/>
<reference evidence="1" key="2">
    <citation type="journal article" date="2023" name="Int. J. Mol. Sci.">
        <title>De Novo Assembly and Annotation of 11 Diverse Shrub Willow (Salix) Genomes Reveals Novel Gene Organization in Sex-Linked Regions.</title>
        <authorList>
            <person name="Hyden B."/>
            <person name="Feng K."/>
            <person name="Yates T.B."/>
            <person name="Jawdy S."/>
            <person name="Cereghino C."/>
            <person name="Smart L.B."/>
            <person name="Muchero W."/>
        </authorList>
    </citation>
    <scope>NUCLEOTIDE SEQUENCE</scope>
    <source>
        <tissue evidence="1">Shoot tip</tissue>
    </source>
</reference>
<sequence>MMLCCLVEASNSIDKDEKQWGRGGRRSFSYGPNIQASNVAQVGLNKRSGKYSYDPGPVTNKNQTSYIKLKMPDGSRNVLSSLGNKDDKQRVIKYSVIAGRRIVLSAQLLQSDCCDLIGTIACQVSFVVYWIP</sequence>
<evidence type="ECO:0000313" key="2">
    <source>
        <dbReference type="Proteomes" id="UP001151752"/>
    </source>
</evidence>
<gene>
    <name evidence="1" type="ORF">OIU74_018396</name>
</gene>
<accession>A0A9Q1AI94</accession>
<dbReference type="Proteomes" id="UP001151752">
    <property type="component" value="Chromosome 10"/>
</dbReference>
<dbReference type="AlphaFoldDB" id="A0A9Q1AI94"/>
<name>A0A9Q1AI94_9ROSI</name>
<reference evidence="1" key="1">
    <citation type="submission" date="2022-11" db="EMBL/GenBank/DDBJ databases">
        <authorList>
            <person name="Hyden B.L."/>
            <person name="Feng K."/>
            <person name="Yates T."/>
            <person name="Jawdy S."/>
            <person name="Smart L.B."/>
            <person name="Muchero W."/>
        </authorList>
    </citation>
    <scope>NUCLEOTIDE SEQUENCE</scope>
    <source>
        <tissue evidence="1">Shoot tip</tissue>
    </source>
</reference>
<comment type="caution">
    <text evidence="1">The sequence shown here is derived from an EMBL/GenBank/DDBJ whole genome shotgun (WGS) entry which is preliminary data.</text>
</comment>
<evidence type="ECO:0000313" key="1">
    <source>
        <dbReference type="EMBL" id="KAJ6772152.1"/>
    </source>
</evidence>